<feature type="coiled-coil region" evidence="4">
    <location>
        <begin position="71"/>
        <end position="98"/>
    </location>
</feature>
<dbReference type="RefSeq" id="XP_050469045.1">
    <property type="nucleotide sequence ID" value="XM_050613212.1"/>
</dbReference>
<reference evidence="8" key="1">
    <citation type="journal article" date="2005" name="Nature">
        <title>Sequencing of Aspergillus nidulans and comparative analysis with A. fumigatus and A. oryzae.</title>
        <authorList>
            <person name="Galagan J.E."/>
            <person name="Calvo S.E."/>
            <person name="Cuomo C."/>
            <person name="Ma L.J."/>
            <person name="Wortman J.R."/>
            <person name="Batzoglou S."/>
            <person name="Lee S.I."/>
            <person name="Basturkmen M."/>
            <person name="Spevak C.C."/>
            <person name="Clutterbuck J."/>
            <person name="Kapitonov V."/>
            <person name="Jurka J."/>
            <person name="Scazzocchio C."/>
            <person name="Farman M."/>
            <person name="Butler J."/>
            <person name="Purcell S."/>
            <person name="Harris S."/>
            <person name="Braus G.H."/>
            <person name="Draht O."/>
            <person name="Busch S."/>
            <person name="D'Enfert C."/>
            <person name="Bouchier C."/>
            <person name="Goldman G.H."/>
            <person name="Bell-Pedersen D."/>
            <person name="Griffiths-Jones S."/>
            <person name="Doonan J.H."/>
            <person name="Yu J."/>
            <person name="Vienken K."/>
            <person name="Pain A."/>
            <person name="Freitag M."/>
            <person name="Selker E.U."/>
            <person name="Archer D.B."/>
            <person name="Penalva M.A."/>
            <person name="Oakley B.R."/>
            <person name="Momany M."/>
            <person name="Tanaka T."/>
            <person name="Kumagai T."/>
            <person name="Asai K."/>
            <person name="Machida M."/>
            <person name="Nierman W.C."/>
            <person name="Denning D.W."/>
            <person name="Caddick M."/>
            <person name="Hynes M."/>
            <person name="Paoletti M."/>
            <person name="Fischer R."/>
            <person name="Miller B."/>
            <person name="Dyer P."/>
            <person name="Sachs M.S."/>
            <person name="Osmani S.A."/>
            <person name="Birren B.W."/>
        </authorList>
    </citation>
    <scope>NUCLEOTIDE SEQUENCE [LARGE SCALE GENOMIC DNA]</scope>
    <source>
        <strain evidence="8">FGSC A4 / ATCC 38163 / CBS 112.46 / NRRL 194 / M139</strain>
    </source>
</reference>
<dbReference type="Pfam" id="PF22939">
    <property type="entry name" value="WHD_GPIID"/>
    <property type="match status" value="1"/>
</dbReference>
<dbReference type="InterPro" id="IPR002110">
    <property type="entry name" value="Ankyrin_rpt"/>
</dbReference>
<dbReference type="InterPro" id="IPR054471">
    <property type="entry name" value="GPIID_WHD"/>
</dbReference>
<gene>
    <name evidence="7" type="ORF">ANIA_01130</name>
</gene>
<keyword evidence="2 3" id="KW-0040">ANK repeat</keyword>
<dbReference type="PANTHER" id="PTHR24123">
    <property type="entry name" value="ANKYRIN REPEAT-CONTAINING"/>
    <property type="match status" value="1"/>
</dbReference>
<evidence type="ECO:0000256" key="3">
    <source>
        <dbReference type="PROSITE-ProRule" id="PRU00023"/>
    </source>
</evidence>
<evidence type="ECO:0000256" key="2">
    <source>
        <dbReference type="ARBA" id="ARBA00023043"/>
    </source>
</evidence>
<dbReference type="PROSITE" id="PS50088">
    <property type="entry name" value="ANK_REPEAT"/>
    <property type="match status" value="14"/>
</dbReference>
<dbReference type="OrthoDB" id="341259at2759"/>
<feature type="repeat" description="ANK" evidence="3">
    <location>
        <begin position="837"/>
        <end position="869"/>
    </location>
</feature>
<feature type="repeat" description="ANK" evidence="3">
    <location>
        <begin position="738"/>
        <end position="770"/>
    </location>
</feature>
<organism evidence="7 8">
    <name type="scientific">Emericella nidulans (strain FGSC A4 / ATCC 38163 / CBS 112.46 / NRRL 194 / M139)</name>
    <name type="common">Aspergillus nidulans</name>
    <dbReference type="NCBI Taxonomy" id="227321"/>
    <lineage>
        <taxon>Eukaryota</taxon>
        <taxon>Fungi</taxon>
        <taxon>Dikarya</taxon>
        <taxon>Ascomycota</taxon>
        <taxon>Pezizomycotina</taxon>
        <taxon>Eurotiomycetes</taxon>
        <taxon>Eurotiomycetidae</taxon>
        <taxon>Eurotiales</taxon>
        <taxon>Aspergillaceae</taxon>
        <taxon>Aspergillus</taxon>
        <taxon>Aspergillus subgen. Nidulantes</taxon>
    </lineage>
</organism>
<evidence type="ECO:0000313" key="7">
    <source>
        <dbReference type="EMBL" id="CBF88083.1"/>
    </source>
</evidence>
<dbReference type="PRINTS" id="PR01415">
    <property type="entry name" value="ANKYRIN"/>
</dbReference>
<dbReference type="EMBL" id="BN001308">
    <property type="protein sequence ID" value="CBF88083.1"/>
    <property type="molecule type" value="Genomic_DNA"/>
</dbReference>
<dbReference type="KEGG" id="ani:ANIA_01130"/>
<feature type="repeat" description="ANK" evidence="3">
    <location>
        <begin position="672"/>
        <end position="704"/>
    </location>
</feature>
<feature type="repeat" description="ANK" evidence="3">
    <location>
        <begin position="870"/>
        <end position="902"/>
    </location>
</feature>
<dbReference type="InterPro" id="IPR051165">
    <property type="entry name" value="Multifunctional_ANK_Repeat"/>
</dbReference>
<dbReference type="Pfam" id="PF12796">
    <property type="entry name" value="Ank_2"/>
    <property type="match status" value="3"/>
</dbReference>
<feature type="repeat" description="ANK" evidence="3">
    <location>
        <begin position="705"/>
        <end position="737"/>
    </location>
</feature>
<feature type="repeat" description="ANK" evidence="3">
    <location>
        <begin position="969"/>
        <end position="1001"/>
    </location>
</feature>
<dbReference type="InParanoid" id="C8VTB7"/>
<name>C8VTB7_EMENI</name>
<protein>
    <submittedName>
        <fullName evidence="7">Uncharacterized protein</fullName>
    </submittedName>
</protein>
<dbReference type="AlphaFoldDB" id="C8VTB7"/>
<proteinExistence type="predicted"/>
<dbReference type="InterPro" id="IPR056884">
    <property type="entry name" value="NPHP3-like_N"/>
</dbReference>
<dbReference type="GeneID" id="2876906"/>
<evidence type="ECO:0000259" key="6">
    <source>
        <dbReference type="Pfam" id="PF24883"/>
    </source>
</evidence>
<feature type="repeat" description="ANK" evidence="3">
    <location>
        <begin position="771"/>
        <end position="803"/>
    </location>
</feature>
<feature type="repeat" description="ANK" evidence="3">
    <location>
        <begin position="936"/>
        <end position="968"/>
    </location>
</feature>
<dbReference type="InterPro" id="IPR036770">
    <property type="entry name" value="Ankyrin_rpt-contain_sf"/>
</dbReference>
<keyword evidence="1" id="KW-0677">Repeat</keyword>
<feature type="repeat" description="ANK" evidence="3">
    <location>
        <begin position="606"/>
        <end position="638"/>
    </location>
</feature>
<keyword evidence="8" id="KW-1185">Reference proteome</keyword>
<evidence type="ECO:0000256" key="4">
    <source>
        <dbReference type="SAM" id="Coils"/>
    </source>
</evidence>
<dbReference type="OMA" id="TKNGHHE"/>
<feature type="repeat" description="ANK" evidence="3">
    <location>
        <begin position="903"/>
        <end position="935"/>
    </location>
</feature>
<feature type="repeat" description="ANK" evidence="3">
    <location>
        <begin position="573"/>
        <end position="605"/>
    </location>
</feature>
<dbReference type="eggNOG" id="KOG4177">
    <property type="taxonomic scope" value="Eukaryota"/>
</dbReference>
<dbReference type="Gene3D" id="1.25.40.20">
    <property type="entry name" value="Ankyrin repeat-containing domain"/>
    <property type="match status" value="7"/>
</dbReference>
<dbReference type="SUPFAM" id="SSF48403">
    <property type="entry name" value="Ankyrin repeat"/>
    <property type="match status" value="2"/>
</dbReference>
<sequence>MAEALGIASGVAGIISLGLEITQGLLKFYAAWRNQDAEIDSMYNALSSLSSLLAQIQRKIQPPAAFDIETKRDVEKCIAATLANLEQLNAELGKIRETGPSVQAGVRITMRRHVLRGKYPFRVETLRNIQTYLTESRSNLSLALQLLHIDKISEAVEKVDLIIRWRQDDKTREIIDWLSPTNFWLRQADVLKQRQPGTVEWLLQDSRFLDWETGGRGILWCQGSLVVDFLETDLPSPDISLAFVYCNHKASQDQSPEYFHRAIARQLVEQKQAMPGSASELYQRHRGKETAPTESECLKLLQSLSIDSAETYVVIDALDELALQLSIREVDILTKGSLYDEAMQRLMSSSTAQLALRVIAWVVYSLRPLKIIELQHAVAIDELESEDEDIPEECLIDQTKIINACVGLIRIDEESQTIGLVHYTTQEYFDQRGSHYFPSAQVDIGIACVRYLQLGTFGSGRCSSVEQLDDRLARNPFLDYACRHFCDHIRDELECKDLHQLAVQLFLDRPRMLCAAQVLLDDPLGRLWWRDRRLREIGEGFEAIHFAANFGVLPIISPLLKERDCDLNLKDFQGRTPLSHAASNGHESVVKLFLQHGAQADSKTDSGQTPLIFAVVHGHESVVKLLLQHGAQADSKTISGKTPLSYAASKGKESVVRLLLQHGAQADSKNNTGQTPISYAASKGHESVVRLLLTHGAQADSKANWGQTPLSRAAFDGHESVVRLFLEHGAQADCKDGDGGTPLSSAAATGHESVVRLLLKHGAQADSKDDDCRTPLSYAASNGYESVVKLLLEHGARADSKDDDFRTPLSYAASYGYESVVKLLLEHGARTDSKDKDSQTPLSYAASRGYESVVRILLENGARANSRDKDSHTPLSYAASKGHESVVRLLLQYGAQADSETSSGQTPLSYAASHGHEFVVKLLLDHGAQTESKDKYGWTPLVYAAIWGQESAVRLLLEHGAEAELKDNESWTPLSYAALKGHESVVRLLLDHGAQADSKHGNGRTPLSDAASRGYDSVVRLLLEHGARED</sequence>
<dbReference type="PANTHER" id="PTHR24123:SF33">
    <property type="entry name" value="PROTEIN HOS4"/>
    <property type="match status" value="1"/>
</dbReference>
<evidence type="ECO:0000256" key="1">
    <source>
        <dbReference type="ARBA" id="ARBA00022737"/>
    </source>
</evidence>
<keyword evidence="4" id="KW-0175">Coiled coil</keyword>
<dbReference type="PROSITE" id="PS50297">
    <property type="entry name" value="ANK_REP_REGION"/>
    <property type="match status" value="14"/>
</dbReference>
<accession>C8VTB7</accession>
<evidence type="ECO:0000313" key="8">
    <source>
        <dbReference type="Proteomes" id="UP000000560"/>
    </source>
</evidence>
<feature type="domain" description="Nephrocystin 3-like N-terminal" evidence="6">
    <location>
        <begin position="197"/>
        <end position="324"/>
    </location>
</feature>
<feature type="domain" description="GPI inositol-deacylase winged helix" evidence="5">
    <location>
        <begin position="349"/>
        <end position="430"/>
    </location>
</feature>
<dbReference type="HOGENOM" id="CLU_000288_34_23_1"/>
<feature type="repeat" description="ANK" evidence="3">
    <location>
        <begin position="804"/>
        <end position="836"/>
    </location>
</feature>
<dbReference type="Pfam" id="PF24883">
    <property type="entry name" value="NPHP3_N"/>
    <property type="match status" value="1"/>
</dbReference>
<reference evidence="8" key="2">
    <citation type="journal article" date="2009" name="Fungal Genet. Biol.">
        <title>The 2008 update of the Aspergillus nidulans genome annotation: a community effort.</title>
        <authorList>
            <person name="Wortman J.R."/>
            <person name="Gilsenan J.M."/>
            <person name="Joardar V."/>
            <person name="Deegan J."/>
            <person name="Clutterbuck J."/>
            <person name="Andersen M.R."/>
            <person name="Archer D."/>
            <person name="Bencina M."/>
            <person name="Braus G."/>
            <person name="Coutinho P."/>
            <person name="von Dohren H."/>
            <person name="Doonan J."/>
            <person name="Driessen A.J."/>
            <person name="Durek P."/>
            <person name="Espeso E."/>
            <person name="Fekete E."/>
            <person name="Flipphi M."/>
            <person name="Estrada C.G."/>
            <person name="Geysens S."/>
            <person name="Goldman G."/>
            <person name="de Groot P.W."/>
            <person name="Hansen K."/>
            <person name="Harris S.D."/>
            <person name="Heinekamp T."/>
            <person name="Helmstaedt K."/>
            <person name="Henrissat B."/>
            <person name="Hofmann G."/>
            <person name="Homan T."/>
            <person name="Horio T."/>
            <person name="Horiuchi H."/>
            <person name="James S."/>
            <person name="Jones M."/>
            <person name="Karaffa L."/>
            <person name="Karanyi Z."/>
            <person name="Kato M."/>
            <person name="Keller N."/>
            <person name="Kelly D.E."/>
            <person name="Kiel J.A."/>
            <person name="Kim J.M."/>
            <person name="van der Klei I.J."/>
            <person name="Klis F.M."/>
            <person name="Kovalchuk A."/>
            <person name="Krasevec N."/>
            <person name="Kubicek C.P."/>
            <person name="Liu B."/>
            <person name="Maccabe A."/>
            <person name="Meyer V."/>
            <person name="Mirabito P."/>
            <person name="Miskei M."/>
            <person name="Mos M."/>
            <person name="Mullins J."/>
            <person name="Nelson D.R."/>
            <person name="Nielsen J."/>
            <person name="Oakley B.R."/>
            <person name="Osmani S.A."/>
            <person name="Pakula T."/>
            <person name="Paszewski A."/>
            <person name="Paulsen I."/>
            <person name="Pilsyk S."/>
            <person name="Pocsi I."/>
            <person name="Punt P.J."/>
            <person name="Ram A.F."/>
            <person name="Ren Q."/>
            <person name="Robellet X."/>
            <person name="Robson G."/>
            <person name="Seiboth B."/>
            <person name="van Solingen P."/>
            <person name="Specht T."/>
            <person name="Sun J."/>
            <person name="Taheri-Talesh N."/>
            <person name="Takeshita N."/>
            <person name="Ussery D."/>
            <person name="vanKuyk P.A."/>
            <person name="Visser H."/>
            <person name="van de Vondervoort P.J."/>
            <person name="de Vries R.P."/>
            <person name="Walton J."/>
            <person name="Xiang X."/>
            <person name="Xiong Y."/>
            <person name="Zeng A.P."/>
            <person name="Brandt B.W."/>
            <person name="Cornell M.J."/>
            <person name="van den Hondel C.A."/>
            <person name="Visser J."/>
            <person name="Oliver S.G."/>
            <person name="Turner G."/>
        </authorList>
    </citation>
    <scope>GENOME REANNOTATION</scope>
    <source>
        <strain evidence="8">FGSC A4 / ATCC 38163 / CBS 112.46 / NRRL 194 / M139</strain>
    </source>
</reference>
<feature type="repeat" description="ANK" evidence="3">
    <location>
        <begin position="1002"/>
        <end position="1030"/>
    </location>
</feature>
<evidence type="ECO:0000259" key="5">
    <source>
        <dbReference type="Pfam" id="PF22939"/>
    </source>
</evidence>
<feature type="repeat" description="ANK" evidence="3">
    <location>
        <begin position="639"/>
        <end position="671"/>
    </location>
</feature>
<dbReference type="SMART" id="SM00248">
    <property type="entry name" value="ANK"/>
    <property type="match status" value="15"/>
</dbReference>
<dbReference type="Proteomes" id="UP000000560">
    <property type="component" value="Chromosome VIII"/>
</dbReference>
<dbReference type="Pfam" id="PF13637">
    <property type="entry name" value="Ank_4"/>
    <property type="match status" value="4"/>
</dbReference>